<reference evidence="1" key="1">
    <citation type="submission" date="2019-05" db="EMBL/GenBank/DDBJ databases">
        <title>Revised genome assembly of Burkholderiaceae (previously Ralstonia) sp. PBA.</title>
        <authorList>
            <person name="Gan H.M."/>
        </authorList>
    </citation>
    <scope>NUCLEOTIDE SEQUENCE</scope>
    <source>
        <strain evidence="1">PBA</strain>
    </source>
</reference>
<accession>A0ACD3SSQ6</accession>
<dbReference type="EMBL" id="AKCV02000011">
    <property type="protein sequence ID" value="TMS59314.1"/>
    <property type="molecule type" value="Genomic_DNA"/>
</dbReference>
<dbReference type="Proteomes" id="UP000004277">
    <property type="component" value="Unassembled WGS sequence"/>
</dbReference>
<protein>
    <submittedName>
        <fullName evidence="1">Uncharacterized protein</fullName>
    </submittedName>
</protein>
<organism evidence="1 2">
    <name type="scientific">Imbroritus primus</name>
    <dbReference type="NCBI Taxonomy" id="3058603"/>
    <lineage>
        <taxon>Bacteria</taxon>
        <taxon>Pseudomonadati</taxon>
        <taxon>Pseudomonadota</taxon>
        <taxon>Betaproteobacteria</taxon>
        <taxon>Burkholderiales</taxon>
        <taxon>Burkholderiaceae</taxon>
        <taxon>Imbroritus</taxon>
    </lineage>
</organism>
<name>A0ACD3SSQ6_9BURK</name>
<proteinExistence type="predicted"/>
<sequence length="71" mass="7261">MLPRPRIVSAAPVAMRASVCVLLAALTLAGCGVRGPLTMPQQPPRPTPPSVPDPGMQSLPGDPATPTPPTR</sequence>
<keyword evidence="2" id="KW-1185">Reference proteome</keyword>
<evidence type="ECO:0000313" key="1">
    <source>
        <dbReference type="EMBL" id="TMS59314.1"/>
    </source>
</evidence>
<comment type="caution">
    <text evidence="1">The sequence shown here is derived from an EMBL/GenBank/DDBJ whole genome shotgun (WGS) entry which is preliminary data.</text>
</comment>
<gene>
    <name evidence="1" type="ORF">MW7_003820</name>
</gene>
<evidence type="ECO:0000313" key="2">
    <source>
        <dbReference type="Proteomes" id="UP000004277"/>
    </source>
</evidence>